<dbReference type="Proteomes" id="UP000831537">
    <property type="component" value="Chromosome"/>
</dbReference>
<dbReference type="EMBL" id="CP095071">
    <property type="protein sequence ID" value="UOQ85852.1"/>
    <property type="molecule type" value="Genomic_DNA"/>
</dbReference>
<accession>A0ABY4GRE2</accession>
<keyword evidence="1" id="KW-0812">Transmembrane</keyword>
<evidence type="ECO:0000313" key="3">
    <source>
        <dbReference type="EMBL" id="UOQ85852.1"/>
    </source>
</evidence>
<dbReference type="Pfam" id="PF17881">
    <property type="entry name" value="TseB"/>
    <property type="match status" value="1"/>
</dbReference>
<dbReference type="RefSeq" id="WP_244746125.1">
    <property type="nucleotide sequence ID" value="NZ_CP095071.1"/>
</dbReference>
<evidence type="ECO:0000256" key="1">
    <source>
        <dbReference type="SAM" id="Phobius"/>
    </source>
</evidence>
<keyword evidence="1" id="KW-1133">Transmembrane helix</keyword>
<name>A0ABY4GRE2_9BACI</name>
<feature type="domain" description="Cell wall elongation regulator TseB-like" evidence="2">
    <location>
        <begin position="57"/>
        <end position="91"/>
    </location>
</feature>
<evidence type="ECO:0000313" key="4">
    <source>
        <dbReference type="Proteomes" id="UP000831537"/>
    </source>
</evidence>
<gene>
    <name evidence="3" type="ORF">MUN87_02795</name>
</gene>
<reference evidence="3 4" key="1">
    <citation type="submission" date="2022-04" db="EMBL/GenBank/DDBJ databases">
        <title>Gracilibacillus sp. isolated from saltern.</title>
        <authorList>
            <person name="Won M."/>
            <person name="Lee C.-M."/>
            <person name="Woen H.-Y."/>
            <person name="Kwon S.-W."/>
        </authorList>
    </citation>
    <scope>NUCLEOTIDE SEQUENCE [LARGE SCALE GENOMIC DNA]</scope>
    <source>
        <strain evidence="3 4">SSPM10-3</strain>
    </source>
</reference>
<keyword evidence="4" id="KW-1185">Reference proteome</keyword>
<feature type="transmembrane region" description="Helical" evidence="1">
    <location>
        <begin position="14"/>
        <end position="33"/>
    </location>
</feature>
<evidence type="ECO:0000259" key="2">
    <source>
        <dbReference type="Pfam" id="PF17881"/>
    </source>
</evidence>
<organism evidence="3 4">
    <name type="scientific">Gracilibacillus salinarum</name>
    <dbReference type="NCBI Taxonomy" id="2932255"/>
    <lineage>
        <taxon>Bacteria</taxon>
        <taxon>Bacillati</taxon>
        <taxon>Bacillota</taxon>
        <taxon>Bacilli</taxon>
        <taxon>Bacillales</taxon>
        <taxon>Bacillaceae</taxon>
        <taxon>Gracilibacillus</taxon>
    </lineage>
</organism>
<dbReference type="SUPFAM" id="SSF54403">
    <property type="entry name" value="Cystatin/monellin"/>
    <property type="match status" value="1"/>
</dbReference>
<protein>
    <submittedName>
        <fullName evidence="3">DUF5590 domain-containing protein</fullName>
    </submittedName>
</protein>
<dbReference type="Gene3D" id="3.10.450.40">
    <property type="match status" value="2"/>
</dbReference>
<proteinExistence type="predicted"/>
<sequence length="177" mass="21218">MKKQSLPFIGPNKWWLIVALIVIVALIAIYYFVSLYQDVIESKTNQFDEVRQYTLANTSLDQIHSMERYHGDQLYYVLEGEDDQQQDTLAYVFQTEDGQWDNHLYNEESFYSEKELLTEWRDRCNECEYLGSTFGIDEEMPILEIKYMDTSDRLVYEHVLLEDKTHYRLTLTPSFQY</sequence>
<keyword evidence="1" id="KW-0472">Membrane</keyword>
<dbReference type="InterPro" id="IPR041401">
    <property type="entry name" value="TseB-like_dom"/>
</dbReference>
<dbReference type="InterPro" id="IPR046350">
    <property type="entry name" value="Cystatin_sf"/>
</dbReference>